<gene>
    <name evidence="1" type="ORF">BpHYR1_037689</name>
</gene>
<evidence type="ECO:0000313" key="2">
    <source>
        <dbReference type="Proteomes" id="UP000276133"/>
    </source>
</evidence>
<dbReference type="AlphaFoldDB" id="A0A3M7QMB2"/>
<accession>A0A3M7QMB2</accession>
<name>A0A3M7QMB2_BRAPC</name>
<reference evidence="1 2" key="1">
    <citation type="journal article" date="2018" name="Sci. Rep.">
        <title>Genomic signatures of local adaptation to the degree of environmental predictability in rotifers.</title>
        <authorList>
            <person name="Franch-Gras L."/>
            <person name="Hahn C."/>
            <person name="Garcia-Roger E.M."/>
            <person name="Carmona M.J."/>
            <person name="Serra M."/>
            <person name="Gomez A."/>
        </authorList>
    </citation>
    <scope>NUCLEOTIDE SEQUENCE [LARGE SCALE GENOMIC DNA]</scope>
    <source>
        <strain evidence="1">HYR1</strain>
    </source>
</reference>
<dbReference type="EMBL" id="REGN01005772">
    <property type="protein sequence ID" value="RNA12078.1"/>
    <property type="molecule type" value="Genomic_DNA"/>
</dbReference>
<evidence type="ECO:0000313" key="1">
    <source>
        <dbReference type="EMBL" id="RNA12078.1"/>
    </source>
</evidence>
<protein>
    <submittedName>
        <fullName evidence="1">Uncharacterized protein</fullName>
    </submittedName>
</protein>
<comment type="caution">
    <text evidence="1">The sequence shown here is derived from an EMBL/GenBank/DDBJ whole genome shotgun (WGS) entry which is preliminary data.</text>
</comment>
<sequence length="75" mass="9098">MKSKYDFLSDSSGKKKKLLVTIINKLLEEFYLNNFFKQSHNNQKAILFILKNFLKIFSEKNTLFCEYYLKKYNEI</sequence>
<organism evidence="1 2">
    <name type="scientific">Brachionus plicatilis</name>
    <name type="common">Marine rotifer</name>
    <name type="synonym">Brachionus muelleri</name>
    <dbReference type="NCBI Taxonomy" id="10195"/>
    <lineage>
        <taxon>Eukaryota</taxon>
        <taxon>Metazoa</taxon>
        <taxon>Spiralia</taxon>
        <taxon>Gnathifera</taxon>
        <taxon>Rotifera</taxon>
        <taxon>Eurotatoria</taxon>
        <taxon>Monogononta</taxon>
        <taxon>Pseudotrocha</taxon>
        <taxon>Ploima</taxon>
        <taxon>Brachionidae</taxon>
        <taxon>Brachionus</taxon>
    </lineage>
</organism>
<dbReference type="Proteomes" id="UP000276133">
    <property type="component" value="Unassembled WGS sequence"/>
</dbReference>
<keyword evidence="2" id="KW-1185">Reference proteome</keyword>
<proteinExistence type="predicted"/>